<evidence type="ECO:0000313" key="2">
    <source>
        <dbReference type="EMBL" id="KAL0270902.1"/>
    </source>
</evidence>
<feature type="compositionally biased region" description="Basic and acidic residues" evidence="1">
    <location>
        <begin position="315"/>
        <end position="327"/>
    </location>
</feature>
<protein>
    <recommendedName>
        <fullName evidence="3">Supervillin</fullName>
    </recommendedName>
</protein>
<feature type="region of interest" description="Disordered" evidence="1">
    <location>
        <begin position="610"/>
        <end position="719"/>
    </location>
</feature>
<dbReference type="EMBL" id="JARGDH010000004">
    <property type="protein sequence ID" value="KAL0270902.1"/>
    <property type="molecule type" value="Genomic_DNA"/>
</dbReference>
<proteinExistence type="predicted"/>
<organism evidence="2">
    <name type="scientific">Menopon gallinae</name>
    <name type="common">poultry shaft louse</name>
    <dbReference type="NCBI Taxonomy" id="328185"/>
    <lineage>
        <taxon>Eukaryota</taxon>
        <taxon>Metazoa</taxon>
        <taxon>Ecdysozoa</taxon>
        <taxon>Arthropoda</taxon>
        <taxon>Hexapoda</taxon>
        <taxon>Insecta</taxon>
        <taxon>Pterygota</taxon>
        <taxon>Neoptera</taxon>
        <taxon>Paraneoptera</taxon>
        <taxon>Psocodea</taxon>
        <taxon>Troctomorpha</taxon>
        <taxon>Phthiraptera</taxon>
        <taxon>Amblycera</taxon>
        <taxon>Menoponidae</taxon>
        <taxon>Menopon</taxon>
    </lineage>
</organism>
<feature type="compositionally biased region" description="Basic and acidic residues" evidence="1">
    <location>
        <begin position="295"/>
        <end position="308"/>
    </location>
</feature>
<feature type="compositionally biased region" description="Basic and acidic residues" evidence="1">
    <location>
        <begin position="368"/>
        <end position="406"/>
    </location>
</feature>
<evidence type="ECO:0000256" key="1">
    <source>
        <dbReference type="SAM" id="MobiDB-lite"/>
    </source>
</evidence>
<dbReference type="AlphaFoldDB" id="A0AAW2HMB4"/>
<feature type="region of interest" description="Disordered" evidence="1">
    <location>
        <begin position="1"/>
        <end position="52"/>
    </location>
</feature>
<feature type="compositionally biased region" description="Low complexity" evidence="1">
    <location>
        <begin position="176"/>
        <end position="186"/>
    </location>
</feature>
<evidence type="ECO:0008006" key="3">
    <source>
        <dbReference type="Google" id="ProtNLM"/>
    </source>
</evidence>
<name>A0AAW2HMB4_9NEOP</name>
<gene>
    <name evidence="2" type="ORF">PYX00_008175</name>
</gene>
<feature type="compositionally biased region" description="Polar residues" evidence="1">
    <location>
        <begin position="455"/>
        <end position="464"/>
    </location>
</feature>
<reference evidence="2" key="1">
    <citation type="journal article" date="2024" name="Gigascience">
        <title>Chromosome-level genome of the poultry shaft louse Menopon gallinae provides insight into the host-switching and adaptive evolution of parasitic lice.</title>
        <authorList>
            <person name="Xu Y."/>
            <person name="Ma L."/>
            <person name="Liu S."/>
            <person name="Liang Y."/>
            <person name="Liu Q."/>
            <person name="He Z."/>
            <person name="Tian L."/>
            <person name="Duan Y."/>
            <person name="Cai W."/>
            <person name="Li H."/>
            <person name="Song F."/>
        </authorList>
    </citation>
    <scope>NUCLEOTIDE SEQUENCE</scope>
    <source>
        <strain evidence="2">Cailab_2023a</strain>
    </source>
</reference>
<feature type="compositionally biased region" description="Basic and acidic residues" evidence="1">
    <location>
        <begin position="544"/>
        <end position="555"/>
    </location>
</feature>
<feature type="compositionally biased region" description="Polar residues" evidence="1">
    <location>
        <begin position="407"/>
        <end position="419"/>
    </location>
</feature>
<feature type="compositionally biased region" description="Polar residues" evidence="1">
    <location>
        <begin position="283"/>
        <end position="294"/>
    </location>
</feature>
<feature type="compositionally biased region" description="Low complexity" evidence="1">
    <location>
        <begin position="71"/>
        <end position="80"/>
    </location>
</feature>
<feature type="compositionally biased region" description="Low complexity" evidence="1">
    <location>
        <begin position="99"/>
        <end position="111"/>
    </location>
</feature>
<feature type="compositionally biased region" description="Basic and acidic residues" evidence="1">
    <location>
        <begin position="514"/>
        <end position="526"/>
    </location>
</feature>
<comment type="caution">
    <text evidence="2">The sequence shown here is derived from an EMBL/GenBank/DDBJ whole genome shotgun (WGS) entry which is preliminary data.</text>
</comment>
<feature type="region of interest" description="Disordered" evidence="1">
    <location>
        <begin position="368"/>
        <end position="590"/>
    </location>
</feature>
<accession>A0AAW2HMB4</accession>
<feature type="region of interest" description="Disordered" evidence="1">
    <location>
        <begin position="70"/>
        <end position="354"/>
    </location>
</feature>
<feature type="region of interest" description="Disordered" evidence="1">
    <location>
        <begin position="892"/>
        <end position="919"/>
    </location>
</feature>
<feature type="compositionally biased region" description="Polar residues" evidence="1">
    <location>
        <begin position="128"/>
        <end position="140"/>
    </location>
</feature>
<feature type="compositionally biased region" description="Basic and acidic residues" evidence="1">
    <location>
        <begin position="1024"/>
        <end position="1040"/>
    </location>
</feature>
<feature type="region of interest" description="Disordered" evidence="1">
    <location>
        <begin position="839"/>
        <end position="870"/>
    </location>
</feature>
<feature type="compositionally biased region" description="Polar residues" evidence="1">
    <location>
        <begin position="892"/>
        <end position="914"/>
    </location>
</feature>
<feature type="compositionally biased region" description="Basic and acidic residues" evidence="1">
    <location>
        <begin position="677"/>
        <end position="703"/>
    </location>
</feature>
<feature type="compositionally biased region" description="Basic and acidic residues" evidence="1">
    <location>
        <begin position="112"/>
        <end position="127"/>
    </location>
</feature>
<feature type="compositionally biased region" description="Polar residues" evidence="1">
    <location>
        <begin position="1007"/>
        <end position="1020"/>
    </location>
</feature>
<feature type="region of interest" description="Disordered" evidence="1">
    <location>
        <begin position="978"/>
        <end position="1040"/>
    </location>
</feature>
<feature type="compositionally biased region" description="Polar residues" evidence="1">
    <location>
        <begin position="258"/>
        <end position="268"/>
    </location>
</feature>
<sequence length="1040" mass="114767">MQNARITNDLCERGDDIDEKESLTKMFNTGDKSGSDVAPGGNSESVRRRIDSYKENRRKELLERFNSHVEAAAATSAKPFKASKRREDLRGGGCATAKRSQNSSSNNVPSSDSRRYISRRDQNKTDGESGSNGECQQQSPVVRETRTSRLRAANRTSAGDAGSPRSRKTPDKEKSATTSSSASSTTNSLNRKEVDKSYKRKSYLNRSHTSEEVQDIHLPGDPAGNRRRSSRSSMLDGRTAAEEMPTSTNKVEVPKILSNGTLTKQTKTLPFRKSQGPDDRSACLSNGVPSFRKQTSVEERKKDSDNEPRSPSGLRRLEERFQPRRPSDAAAKSFVSADNSPARRTKQNPDDFARRADLLAAATLKMINRLDEINKSNRRVSEDASSDRPWRSVAKTETKKVPEENTAKSTSSSILNQKFNRPKIGTPPTRQESPKKVEVSKPSILKKKMPGDASPCSSDSQKSKPVSILKRKSLSQDESHSKTNLFSGPPVTFSPNVTENENPKRQGILKKRRSLDENEVLRRRSGADSNNAEFKPILKNQRRSSLEDLGGRSRSPDYLPQSILKRKSSRDEEPEEAVSGAEPQGILKRKNFVHVKISDSVIMAAAANVGEMPNENIRPILKKKSSSEEHSTPELSASEPPRPILKKPSVEVDDMEEKPKKPILKTSRKTSLDDSEDGKRCEAEPVKPILKRDSSRSGEDAVVMRRPKPNRFGRPLSSSDIDDELHAIFHKRRSLEFQIASAVNLDWQLRRAKSVSLNDRIKGEALRRPSSVAEKVNTLESFLQMERERDGMSPSPPRVASPRFRVGGAVTHPTEPAFFRFPSSSGLSYANGLAAANGEVKPVGGGSKESGNSSNSSEEEDEICLCTKPSPPVGPSSLVSIREATQAKSASSFFTGRQSCPSTDSEVSSNGLSNDQDDSDYLSAVESCSRKFSSLDVNAPGTMEEAKEVAEEIFLLQKSGSVTAKASLFQEMEKKFKAAAEEEKTKPSIKGASRGMNRYREKKLLESSGQKYHTQPVSSQDVEEAIRNARNCSEERSEDG</sequence>